<evidence type="ECO:0000256" key="1">
    <source>
        <dbReference type="ARBA" id="ARBA00023122"/>
    </source>
</evidence>
<feature type="domain" description="CBS" evidence="3">
    <location>
        <begin position="12"/>
        <end position="68"/>
    </location>
</feature>
<dbReference type="PANTHER" id="PTHR43080:SF2">
    <property type="entry name" value="CBS DOMAIN-CONTAINING PROTEIN"/>
    <property type="match status" value="1"/>
</dbReference>
<dbReference type="Pfam" id="PF00571">
    <property type="entry name" value="CBS"/>
    <property type="match status" value="2"/>
</dbReference>
<dbReference type="EMBL" id="JBHTMN010000006">
    <property type="protein sequence ID" value="MFD1382773.1"/>
    <property type="molecule type" value="Genomic_DNA"/>
</dbReference>
<evidence type="ECO:0000313" key="4">
    <source>
        <dbReference type="EMBL" id="MFD1382773.1"/>
    </source>
</evidence>
<sequence>MSFDALTVRDIMSRDTFHVYPTTRIDDCARQLAAHKLSGAPVTDRYDNLIGFISEQDLLEPLMQAVYYCHSAKDISSLMSEDVLYLTPSQQIMQVAKLMTDNKPKIYPVVEEGRLIGIVNRRQVMTALLQGQEHCVPV</sequence>
<dbReference type="SMART" id="SM00116">
    <property type="entry name" value="CBS"/>
    <property type="match status" value="2"/>
</dbReference>
<name>A0ABW4AZV6_9GAMM</name>
<evidence type="ECO:0000256" key="2">
    <source>
        <dbReference type="PROSITE-ProRule" id="PRU00703"/>
    </source>
</evidence>
<dbReference type="InterPro" id="IPR046342">
    <property type="entry name" value="CBS_dom_sf"/>
</dbReference>
<dbReference type="PANTHER" id="PTHR43080">
    <property type="entry name" value="CBS DOMAIN-CONTAINING PROTEIN CBSX3, MITOCHONDRIAL"/>
    <property type="match status" value="1"/>
</dbReference>
<reference evidence="5" key="1">
    <citation type="journal article" date="2019" name="Int. J. Syst. Evol. Microbiol.">
        <title>The Global Catalogue of Microorganisms (GCM) 10K type strain sequencing project: providing services to taxonomists for standard genome sequencing and annotation.</title>
        <authorList>
            <consortium name="The Broad Institute Genomics Platform"/>
            <consortium name="The Broad Institute Genome Sequencing Center for Infectious Disease"/>
            <person name="Wu L."/>
            <person name="Ma J."/>
        </authorList>
    </citation>
    <scope>NUCLEOTIDE SEQUENCE [LARGE SCALE GENOMIC DNA]</scope>
    <source>
        <strain evidence="5">JCM 30774</strain>
    </source>
</reference>
<accession>A0ABW4AZV6</accession>
<dbReference type="InterPro" id="IPR000644">
    <property type="entry name" value="CBS_dom"/>
</dbReference>
<comment type="caution">
    <text evidence="4">The sequence shown here is derived from an EMBL/GenBank/DDBJ whole genome shotgun (WGS) entry which is preliminary data.</text>
</comment>
<dbReference type="PROSITE" id="PS51371">
    <property type="entry name" value="CBS"/>
    <property type="match status" value="2"/>
</dbReference>
<evidence type="ECO:0000313" key="5">
    <source>
        <dbReference type="Proteomes" id="UP001597059"/>
    </source>
</evidence>
<dbReference type="Gene3D" id="3.10.580.10">
    <property type="entry name" value="CBS-domain"/>
    <property type="match status" value="1"/>
</dbReference>
<dbReference type="SUPFAM" id="SSF54631">
    <property type="entry name" value="CBS-domain pair"/>
    <property type="match status" value="1"/>
</dbReference>
<feature type="domain" description="CBS" evidence="3">
    <location>
        <begin position="79"/>
        <end position="138"/>
    </location>
</feature>
<keyword evidence="1 2" id="KW-0129">CBS domain</keyword>
<dbReference type="InterPro" id="IPR051257">
    <property type="entry name" value="Diverse_CBS-Domain"/>
</dbReference>
<dbReference type="RefSeq" id="WP_377365948.1">
    <property type="nucleotide sequence ID" value="NZ_JBHTMN010000006.1"/>
</dbReference>
<proteinExistence type="predicted"/>
<organism evidence="4 5">
    <name type="scientific">Rhodanobacter aciditrophus</name>
    <dbReference type="NCBI Taxonomy" id="1623218"/>
    <lineage>
        <taxon>Bacteria</taxon>
        <taxon>Pseudomonadati</taxon>
        <taxon>Pseudomonadota</taxon>
        <taxon>Gammaproteobacteria</taxon>
        <taxon>Lysobacterales</taxon>
        <taxon>Rhodanobacteraceae</taxon>
        <taxon>Rhodanobacter</taxon>
    </lineage>
</organism>
<gene>
    <name evidence="4" type="ORF">ACFQ45_05325</name>
</gene>
<keyword evidence="5" id="KW-1185">Reference proteome</keyword>
<dbReference type="Proteomes" id="UP001597059">
    <property type="component" value="Unassembled WGS sequence"/>
</dbReference>
<protein>
    <submittedName>
        <fullName evidence="4">CBS domain-containing protein</fullName>
    </submittedName>
</protein>
<evidence type="ECO:0000259" key="3">
    <source>
        <dbReference type="PROSITE" id="PS51371"/>
    </source>
</evidence>